<dbReference type="KEGG" id="plt:Plut_0981"/>
<evidence type="ECO:0000256" key="1">
    <source>
        <dbReference type="SAM" id="SignalP"/>
    </source>
</evidence>
<dbReference type="RefSeq" id="WP_011357717.1">
    <property type="nucleotide sequence ID" value="NC_007512.1"/>
</dbReference>
<gene>
    <name evidence="2" type="ordered locus">Plut_0981</name>
</gene>
<feature type="signal peptide" evidence="1">
    <location>
        <begin position="1"/>
        <end position="23"/>
    </location>
</feature>
<evidence type="ECO:0008006" key="4">
    <source>
        <dbReference type="Google" id="ProtNLM"/>
    </source>
</evidence>
<dbReference type="HOGENOM" id="CLU_888102_0_0_10"/>
<evidence type="ECO:0000313" key="2">
    <source>
        <dbReference type="EMBL" id="ABB23843.1"/>
    </source>
</evidence>
<dbReference type="AlphaFoldDB" id="Q3B488"/>
<reference evidence="3" key="1">
    <citation type="submission" date="2005-08" db="EMBL/GenBank/DDBJ databases">
        <title>Complete sequence of Pelodictyon luteolum DSM 273.</title>
        <authorList>
            <consortium name="US DOE Joint Genome Institute"/>
            <person name="Copeland A."/>
            <person name="Lucas S."/>
            <person name="Lapidus A."/>
            <person name="Barry K."/>
            <person name="Detter J.C."/>
            <person name="Glavina T."/>
            <person name="Hammon N."/>
            <person name="Israni S."/>
            <person name="Pitluck S."/>
            <person name="Bryant D."/>
            <person name="Schmutz J."/>
            <person name="Larimer F."/>
            <person name="Land M."/>
            <person name="Kyrpides N."/>
            <person name="Ivanova N."/>
            <person name="Richardson P."/>
        </authorList>
    </citation>
    <scope>NUCLEOTIDE SEQUENCE [LARGE SCALE GENOMIC DNA]</scope>
    <source>
        <strain evidence="3">DSM 273 / BCRC 81028 / 2530</strain>
    </source>
</reference>
<keyword evidence="3" id="KW-1185">Reference proteome</keyword>
<keyword evidence="1" id="KW-0732">Signal</keyword>
<proteinExistence type="predicted"/>
<dbReference type="OrthoDB" id="597233at2"/>
<name>Q3B488_CHLL3</name>
<evidence type="ECO:0000313" key="3">
    <source>
        <dbReference type="Proteomes" id="UP000002709"/>
    </source>
</evidence>
<organism evidence="2 3">
    <name type="scientific">Chlorobium luteolum (strain DSM 273 / BCRC 81028 / 2530)</name>
    <name type="common">Pelodictyon luteolum</name>
    <dbReference type="NCBI Taxonomy" id="319225"/>
    <lineage>
        <taxon>Bacteria</taxon>
        <taxon>Pseudomonadati</taxon>
        <taxon>Chlorobiota</taxon>
        <taxon>Chlorobiia</taxon>
        <taxon>Chlorobiales</taxon>
        <taxon>Chlorobiaceae</taxon>
        <taxon>Chlorobium/Pelodictyon group</taxon>
        <taxon>Pelodictyon</taxon>
    </lineage>
</organism>
<protein>
    <recommendedName>
        <fullName evidence="4">Transporter</fullName>
    </recommendedName>
</protein>
<dbReference type="STRING" id="319225.Plut_0981"/>
<dbReference type="EMBL" id="CP000096">
    <property type="protein sequence ID" value="ABB23843.1"/>
    <property type="molecule type" value="Genomic_DNA"/>
</dbReference>
<accession>Q3B488</accession>
<dbReference type="Proteomes" id="UP000002709">
    <property type="component" value="Chromosome"/>
</dbReference>
<sequence length="313" mass="35493">MLHRKHMNALAAGLLFAAGTSFQCDSAIGADRYQKPADEICVEGGIESYYTQYNFNRTREEGTIPDGSGYYLFSLPLTLEARHYLSDAIYLAPYARASITYDFADKPLNRSYWNNNQVFAGSLKLTTQHSFMNRSDEYVGGISASLFSQYEVMTSSFDRSKDRVPAGIERQNVKSGLSFWFSTQKPLNPKFRVWTESWGELAWHTAAFSDEGEDDFLIGSLSSKIGTGVNIAHASFEPYVTVDLVNDFLDRDWNRASWFNNVQYGPGARLVLDHYLPGNVSIYMEYLFVSYFDTPQDQDHDIKAGISCWIPIF</sequence>
<feature type="chain" id="PRO_5004224047" description="Transporter" evidence="1">
    <location>
        <begin position="24"/>
        <end position="313"/>
    </location>
</feature>